<protein>
    <submittedName>
        <fullName evidence="10">Acyl-CoA dehydrogenase</fullName>
    </submittedName>
</protein>
<dbReference type="Pfam" id="PF02771">
    <property type="entry name" value="Acyl-CoA_dh_N"/>
    <property type="match status" value="1"/>
</dbReference>
<name>A0A9X3TWX3_9PROT</name>
<proteinExistence type="inferred from homology"/>
<dbReference type="Gene3D" id="1.20.140.10">
    <property type="entry name" value="Butyryl-CoA Dehydrogenase, subunit A, domain 3"/>
    <property type="match status" value="1"/>
</dbReference>
<evidence type="ECO:0000256" key="4">
    <source>
        <dbReference type="ARBA" id="ARBA00022827"/>
    </source>
</evidence>
<dbReference type="SUPFAM" id="SSF47203">
    <property type="entry name" value="Acyl-CoA dehydrogenase C-terminal domain-like"/>
    <property type="match status" value="1"/>
</dbReference>
<dbReference type="GO" id="GO:0016627">
    <property type="term" value="F:oxidoreductase activity, acting on the CH-CH group of donors"/>
    <property type="evidence" value="ECO:0007669"/>
    <property type="project" value="InterPro"/>
</dbReference>
<evidence type="ECO:0000256" key="3">
    <source>
        <dbReference type="ARBA" id="ARBA00022630"/>
    </source>
</evidence>
<evidence type="ECO:0000259" key="8">
    <source>
        <dbReference type="Pfam" id="PF02771"/>
    </source>
</evidence>
<evidence type="ECO:0000256" key="2">
    <source>
        <dbReference type="ARBA" id="ARBA00009347"/>
    </source>
</evidence>
<dbReference type="Gene3D" id="1.10.540.10">
    <property type="entry name" value="Acyl-CoA dehydrogenase/oxidase, N-terminal domain"/>
    <property type="match status" value="1"/>
</dbReference>
<keyword evidence="5" id="KW-0560">Oxidoreductase</keyword>
<dbReference type="SUPFAM" id="SSF56645">
    <property type="entry name" value="Acyl-CoA dehydrogenase NM domain-like"/>
    <property type="match status" value="1"/>
</dbReference>
<dbReference type="InterPro" id="IPR009100">
    <property type="entry name" value="AcylCoA_DH/oxidase_NM_dom_sf"/>
</dbReference>
<evidence type="ECO:0000313" key="11">
    <source>
        <dbReference type="Proteomes" id="UP001141619"/>
    </source>
</evidence>
<dbReference type="InterPro" id="IPR036250">
    <property type="entry name" value="AcylCo_DH-like_C"/>
</dbReference>
<keyword evidence="11" id="KW-1185">Reference proteome</keyword>
<organism evidence="10 11">
    <name type="scientific">Govanella unica</name>
    <dbReference type="NCBI Taxonomy" id="2975056"/>
    <lineage>
        <taxon>Bacteria</taxon>
        <taxon>Pseudomonadati</taxon>
        <taxon>Pseudomonadota</taxon>
        <taxon>Alphaproteobacteria</taxon>
        <taxon>Emcibacterales</taxon>
        <taxon>Govanellaceae</taxon>
        <taxon>Govanella</taxon>
    </lineage>
</organism>
<feature type="domain" description="Acetyl-CoA dehydrogenase-like C-terminal" evidence="9">
    <location>
        <begin position="485"/>
        <end position="596"/>
    </location>
</feature>
<feature type="domain" description="Acyl-CoA dehydrogenase/oxidase N-terminal" evidence="8">
    <location>
        <begin position="39"/>
        <end position="156"/>
    </location>
</feature>
<dbReference type="PANTHER" id="PTHR42803">
    <property type="entry name" value="ACYL-COA DEHYDROGENASE"/>
    <property type="match status" value="1"/>
</dbReference>
<dbReference type="Pfam" id="PF00441">
    <property type="entry name" value="Acyl-CoA_dh_1"/>
    <property type="match status" value="1"/>
</dbReference>
<sequence>MTAELINRQDLEFLLFDVLDAERLTARDRYSDFGRETISSILDTAEHVAREYFAPYNQKGDANEPSFDGARVKLIPEMQPAWDAIADAGFLAAHHDHEQGGMQMPEIVHKAAMSYFYAANIGFAAYPFLTIGAANLIESFGNADQKARFLLPMLDGRFSGTMALTEPGQGSALADIKTMAEPAADGSYRLKGQKMFISAGDHDLTQNIVHMVLAKIKGAPAGVKGISLFICPKFLVDDAGRPTTRNDVKLAGLLHKMGYRQTSSTVLSFGEEDACVGYLIGEPHRGLEYMFQMMNEARIGVALGAASLGYVGYRYSLNYARERPQGRSPANKDPNSPQIMIIGHADVRRMLLAQKTYAEGALALCLMACALVDDQNTADDLSAREHAGMLLDFLTPVVKTWSSEYGLKANELAIQVLGGSGYIREYPVEQYYRDNRLNPIHEGATGIHGLDLQGRKMTMKNMALFRTFVGELDCVIAEAAGLEVSGGFARNLQEARDRLEAVSLSLVAAMQQDAERGLANATVYLDFVGRIVAAWVWLRQAMAAERKLVAGGLSADETNFLRGKLQAARYMYDWELPQIVPQAKILTDVNRVCYDMEDGWF</sequence>
<evidence type="ECO:0000259" key="6">
    <source>
        <dbReference type="Pfam" id="PF00441"/>
    </source>
</evidence>
<feature type="domain" description="Acyl-CoA dehydrogenase/oxidase C-terminal" evidence="6">
    <location>
        <begin position="285"/>
        <end position="451"/>
    </location>
</feature>
<comment type="cofactor">
    <cofactor evidence="1 5">
        <name>FAD</name>
        <dbReference type="ChEBI" id="CHEBI:57692"/>
    </cofactor>
</comment>
<dbReference type="RefSeq" id="WP_274943207.1">
    <property type="nucleotide sequence ID" value="NZ_JANWOI010000002.1"/>
</dbReference>
<dbReference type="PANTHER" id="PTHR42803:SF3">
    <property type="entry name" value="ACYL-COA DEHYDROGENASE-RELATED"/>
    <property type="match status" value="1"/>
</dbReference>
<keyword evidence="3 5" id="KW-0285">Flavoprotein</keyword>
<dbReference type="Pfam" id="PF02770">
    <property type="entry name" value="Acyl-CoA_dh_M"/>
    <property type="match status" value="1"/>
</dbReference>
<dbReference type="AlphaFoldDB" id="A0A9X3TWX3"/>
<evidence type="ECO:0000313" key="10">
    <source>
        <dbReference type="EMBL" id="MDA5193505.1"/>
    </source>
</evidence>
<dbReference type="Proteomes" id="UP001141619">
    <property type="component" value="Unassembled WGS sequence"/>
</dbReference>
<keyword evidence="4 5" id="KW-0274">FAD</keyword>
<gene>
    <name evidence="10" type="ORF">NYP16_06000</name>
</gene>
<dbReference type="InterPro" id="IPR013786">
    <property type="entry name" value="AcylCoA_DH/ox_N"/>
</dbReference>
<reference evidence="10" key="1">
    <citation type="submission" date="2022-08" db="EMBL/GenBank/DDBJ databases">
        <authorList>
            <person name="Vandamme P."/>
            <person name="Hettiarachchi A."/>
            <person name="Peeters C."/>
            <person name="Cnockaert M."/>
            <person name="Carlier A."/>
        </authorList>
    </citation>
    <scope>NUCLEOTIDE SEQUENCE</scope>
    <source>
        <strain evidence="10">LMG 31809</strain>
    </source>
</reference>
<dbReference type="InterPro" id="IPR046373">
    <property type="entry name" value="Acyl-CoA_Oxase/DH_mid-dom_sf"/>
</dbReference>
<dbReference type="EMBL" id="JANWOI010000002">
    <property type="protein sequence ID" value="MDA5193505.1"/>
    <property type="molecule type" value="Genomic_DNA"/>
</dbReference>
<accession>A0A9X3TWX3</accession>
<dbReference type="GO" id="GO:0050660">
    <property type="term" value="F:flavin adenine dinucleotide binding"/>
    <property type="evidence" value="ECO:0007669"/>
    <property type="project" value="InterPro"/>
</dbReference>
<comment type="similarity">
    <text evidence="2 5">Belongs to the acyl-CoA dehydrogenase family.</text>
</comment>
<dbReference type="InterPro" id="IPR009075">
    <property type="entry name" value="AcylCo_DH/oxidase_C"/>
</dbReference>
<dbReference type="InterPro" id="IPR025878">
    <property type="entry name" value="Acyl-CoA_dh-like_C_dom"/>
</dbReference>
<dbReference type="InterPro" id="IPR006091">
    <property type="entry name" value="Acyl-CoA_Oxase/DH_mid-dom"/>
</dbReference>
<feature type="domain" description="Acyl-CoA oxidase/dehydrogenase middle" evidence="7">
    <location>
        <begin position="162"/>
        <end position="269"/>
    </location>
</feature>
<evidence type="ECO:0000256" key="1">
    <source>
        <dbReference type="ARBA" id="ARBA00001974"/>
    </source>
</evidence>
<evidence type="ECO:0000256" key="5">
    <source>
        <dbReference type="RuleBase" id="RU362125"/>
    </source>
</evidence>
<dbReference type="Pfam" id="PF12806">
    <property type="entry name" value="Acyl-CoA_dh_C"/>
    <property type="match status" value="1"/>
</dbReference>
<evidence type="ECO:0000259" key="7">
    <source>
        <dbReference type="Pfam" id="PF02770"/>
    </source>
</evidence>
<dbReference type="InterPro" id="IPR037069">
    <property type="entry name" value="AcylCoA_DH/ox_N_sf"/>
</dbReference>
<comment type="caution">
    <text evidence="10">The sequence shown here is derived from an EMBL/GenBank/DDBJ whole genome shotgun (WGS) entry which is preliminary data.</text>
</comment>
<evidence type="ECO:0000259" key="9">
    <source>
        <dbReference type="Pfam" id="PF12806"/>
    </source>
</evidence>
<reference evidence="10" key="2">
    <citation type="journal article" date="2023" name="Syst. Appl. Microbiol.">
        <title>Govania unica gen. nov., sp. nov., a rare biosphere bacterium that represents a novel family in the class Alphaproteobacteria.</title>
        <authorList>
            <person name="Vandamme P."/>
            <person name="Peeters C."/>
            <person name="Hettiarachchi A."/>
            <person name="Cnockaert M."/>
            <person name="Carlier A."/>
        </authorList>
    </citation>
    <scope>NUCLEOTIDE SEQUENCE</scope>
    <source>
        <strain evidence="10">LMG 31809</strain>
    </source>
</reference>
<dbReference type="Gene3D" id="2.40.110.10">
    <property type="entry name" value="Butyryl-CoA Dehydrogenase, subunit A, domain 2"/>
    <property type="match status" value="1"/>
</dbReference>
<dbReference type="InterPro" id="IPR052166">
    <property type="entry name" value="Diverse_Acyl-CoA_DH"/>
</dbReference>